<reference evidence="2" key="1">
    <citation type="submission" date="2018-05" db="EMBL/GenBank/DDBJ databases">
        <authorList>
            <person name="Lanie J.A."/>
            <person name="Ng W.-L."/>
            <person name="Kazmierczak K.M."/>
            <person name="Andrzejewski T.M."/>
            <person name="Davidsen T.M."/>
            <person name="Wayne K.J."/>
            <person name="Tettelin H."/>
            <person name="Glass J.I."/>
            <person name="Rusch D."/>
            <person name="Podicherti R."/>
            <person name="Tsui H.-C.T."/>
            <person name="Winkler M.E."/>
        </authorList>
    </citation>
    <scope>NUCLEOTIDE SEQUENCE</scope>
</reference>
<dbReference type="EMBL" id="UINC01048004">
    <property type="protein sequence ID" value="SVB57993.1"/>
    <property type="molecule type" value="Genomic_DNA"/>
</dbReference>
<sequence length="157" mass="18187">MQVNEITVTSREIALYEEKQRLIVLYEEKQRLDEKEKQRLDEIAPFIIGAGVILGKLLIAAGVSYISIAAVQKMVDMWRRWKFQPPANAIPDKLRIKTEGVGKHKGKFYWWQFNESEGKWRRVKRGVFGWSIIKGGKSKTMAAFADQLENALRKVHL</sequence>
<keyword evidence="1" id="KW-0812">Transmembrane</keyword>
<feature type="non-terminal residue" evidence="2">
    <location>
        <position position="157"/>
    </location>
</feature>
<organism evidence="2">
    <name type="scientific">marine metagenome</name>
    <dbReference type="NCBI Taxonomy" id="408172"/>
    <lineage>
        <taxon>unclassified sequences</taxon>
        <taxon>metagenomes</taxon>
        <taxon>ecological metagenomes</taxon>
    </lineage>
</organism>
<feature type="transmembrane region" description="Helical" evidence="1">
    <location>
        <begin position="43"/>
        <end position="71"/>
    </location>
</feature>
<keyword evidence="1" id="KW-1133">Transmembrane helix</keyword>
<accession>A0A382F711</accession>
<evidence type="ECO:0000313" key="2">
    <source>
        <dbReference type="EMBL" id="SVB57993.1"/>
    </source>
</evidence>
<name>A0A382F711_9ZZZZ</name>
<evidence type="ECO:0000256" key="1">
    <source>
        <dbReference type="SAM" id="Phobius"/>
    </source>
</evidence>
<dbReference type="AlphaFoldDB" id="A0A382F711"/>
<keyword evidence="1" id="KW-0472">Membrane</keyword>
<protein>
    <submittedName>
        <fullName evidence="2">Uncharacterized protein</fullName>
    </submittedName>
</protein>
<gene>
    <name evidence="2" type="ORF">METZ01_LOCUS210847</name>
</gene>
<proteinExistence type="predicted"/>